<dbReference type="EMBL" id="RZGZ01000001">
    <property type="protein sequence ID" value="RUR03040.1"/>
    <property type="molecule type" value="Genomic_DNA"/>
</dbReference>
<dbReference type="PANTHER" id="PTHR43685">
    <property type="entry name" value="GLYCOSYLTRANSFERASE"/>
    <property type="match status" value="1"/>
</dbReference>
<dbReference type="PANTHER" id="PTHR43685:SF2">
    <property type="entry name" value="GLYCOSYLTRANSFERASE 2-LIKE DOMAIN-CONTAINING PROTEIN"/>
    <property type="match status" value="1"/>
</dbReference>
<reference evidence="3 4" key="1">
    <citation type="submission" date="2018-12" db="EMBL/GenBank/DDBJ databases">
        <authorList>
            <person name="Li F."/>
        </authorList>
    </citation>
    <scope>NUCLEOTIDE SEQUENCE [LARGE SCALE GENOMIC DNA]</scope>
    <source>
        <strain evidence="3 4">EGI 6500705</strain>
    </source>
</reference>
<comment type="caution">
    <text evidence="3">The sequence shown here is derived from an EMBL/GenBank/DDBJ whole genome shotgun (WGS) entry which is preliminary data.</text>
</comment>
<accession>A0A3S1CU00</accession>
<dbReference type="InterPro" id="IPR029044">
    <property type="entry name" value="Nucleotide-diphossugar_trans"/>
</dbReference>
<evidence type="ECO:0000313" key="3">
    <source>
        <dbReference type="EMBL" id="RUR03040.1"/>
    </source>
</evidence>
<evidence type="ECO:0000313" key="4">
    <source>
        <dbReference type="Proteomes" id="UP000274909"/>
    </source>
</evidence>
<dbReference type="AlphaFoldDB" id="A0A3S1CU00"/>
<dbReference type="SUPFAM" id="SSF53448">
    <property type="entry name" value="Nucleotide-diphospho-sugar transferases"/>
    <property type="match status" value="2"/>
</dbReference>
<sequence>MPSFIGRVRRGLGSAGQRALGDRYPAARAEIAARVTGRLSPLQQADALRSSRLFDVAYYEAQTGKTFSSPTLAARDFVREGMARNFTFHPLVEPTYLPAPIRKAHREGDIAAVLGYLGEEPTSEAWGPLFGRDALSTGRGFATPRDYLVALDSDGVIVPAPLSRAGEVGRWADTREALLAIARDIQHQTALRQPHRFTEWDEKAEREWLDALPDAPALPDTDGPRVSVLIPVRNRPALIARALASIQEQDMSDWEAIVIDDGSDDDTPAVVEAMIASDPRIRLIRSDHRGVSAARNRGIEAAQSTYIAFLDSDNTWRPGFLSTMLNGLRTTGCRAAFAAASVTNSKDEVSYLGSPVTYEQLLYQNYLDLNTFVVERTAIEEVGDFDEKLRRWVDHDLFIRLARRTELRFFPFIGCDYTHDTKTVRISNVESPNWQWVVADKNLVDWADVEARVDERVPGRVSVLCVSTDKAHGLLQSLDSTIDDDSLDIEVVIVDNGSQRGTSAALRAAYLANPRVTMLRLPLVVPLAVATNIAVAASTGETIVFLDQEALPRPNWLVPLIDELSTADTRAVQSVIANLDGTVFSAGLVYPIVGGQPMNFLGGHPLDDARAHDGRGLPGLSGIALAARARDVVALHGYDPMYVDGYEDADFCFRLTGEEAILTVRSDSLVVLRDARLAHRARREYENRRVFHGRWYPRMAAAAAAQWEKVGFEVPHIAPPSGTTHDARPIVIRPPRLTDDGRRSLRWAIKIGAEFNTGGDKWGDVPYAADLAAALRRHGQNVVVDRHLAAARASSYLDDVVLALRGLHPVEPQPGKVNVMWVISRPELVTPREVSSFDLVYAASPKWAAYMSEMSGRPVEVMLQATNPRRFNYLRSEGEKPVDEVLFVGGPRPPVGRRIVNDAIEVGLPVRVWGPRWGQFVDEKHVAGDFISNDDVSMLYSRARFVLNDHFDDMAEWGFINNRLFDAVAAGARVISDHVDGIDELFHEAVRTYRTTDELAALTDSPETAFPDEARRRELADLVARDHSFEARADVFIDAVSEVIARR</sequence>
<dbReference type="Pfam" id="PF13524">
    <property type="entry name" value="Glyco_trans_1_2"/>
    <property type="match status" value="1"/>
</dbReference>
<dbReference type="InterPro" id="IPR050834">
    <property type="entry name" value="Glycosyltransf_2"/>
</dbReference>
<dbReference type="InterPro" id="IPR001173">
    <property type="entry name" value="Glyco_trans_2-like"/>
</dbReference>
<name>A0A3S1CU00_9MICO</name>
<dbReference type="Pfam" id="PF00535">
    <property type="entry name" value="Glycos_transf_2"/>
    <property type="match status" value="2"/>
</dbReference>
<evidence type="ECO:0000259" key="1">
    <source>
        <dbReference type="Pfam" id="PF00535"/>
    </source>
</evidence>
<dbReference type="CDD" id="cd00761">
    <property type="entry name" value="Glyco_tranf_GTA_type"/>
    <property type="match status" value="1"/>
</dbReference>
<dbReference type="Proteomes" id="UP000274909">
    <property type="component" value="Unassembled WGS sequence"/>
</dbReference>
<dbReference type="RefSeq" id="WP_127046042.1">
    <property type="nucleotide sequence ID" value="NZ_RZGZ01000001.1"/>
</dbReference>
<feature type="domain" description="Spore protein YkvP/CgeB glycosyl transferase-like" evidence="2">
    <location>
        <begin position="902"/>
        <end position="1037"/>
    </location>
</feature>
<keyword evidence="3" id="KW-0808">Transferase</keyword>
<evidence type="ECO:0000259" key="2">
    <source>
        <dbReference type="Pfam" id="PF13524"/>
    </source>
</evidence>
<dbReference type="InterPro" id="IPR055259">
    <property type="entry name" value="YkvP/CgeB_Glyco_trans-like"/>
</dbReference>
<proteinExistence type="predicted"/>
<dbReference type="Gene3D" id="3.90.550.10">
    <property type="entry name" value="Spore Coat Polysaccharide Biosynthesis Protein SpsA, Chain A"/>
    <property type="match status" value="2"/>
</dbReference>
<feature type="domain" description="Glycosyltransferase 2-like" evidence="1">
    <location>
        <begin position="227"/>
        <end position="354"/>
    </location>
</feature>
<protein>
    <submittedName>
        <fullName evidence="3">Glycosyltransferase</fullName>
    </submittedName>
</protein>
<organism evidence="3 4">
    <name type="scientific">Labedella endophytica</name>
    <dbReference type="NCBI Taxonomy" id="1523160"/>
    <lineage>
        <taxon>Bacteria</taxon>
        <taxon>Bacillati</taxon>
        <taxon>Actinomycetota</taxon>
        <taxon>Actinomycetes</taxon>
        <taxon>Micrococcales</taxon>
        <taxon>Microbacteriaceae</taxon>
        <taxon>Labedella</taxon>
    </lineage>
</organism>
<dbReference type="OrthoDB" id="5165900at2"/>
<feature type="domain" description="Glycosyltransferase 2-like" evidence="1">
    <location>
        <begin position="469"/>
        <end position="576"/>
    </location>
</feature>
<gene>
    <name evidence="3" type="ORF">ELQ94_00275</name>
</gene>
<dbReference type="GO" id="GO:0016740">
    <property type="term" value="F:transferase activity"/>
    <property type="evidence" value="ECO:0007669"/>
    <property type="project" value="UniProtKB-KW"/>
</dbReference>
<keyword evidence="4" id="KW-1185">Reference proteome</keyword>